<evidence type="ECO:0000313" key="2">
    <source>
        <dbReference type="EMBL" id="SHI04671.1"/>
    </source>
</evidence>
<dbReference type="AlphaFoldDB" id="A0A1M5XXV8"/>
<dbReference type="Proteomes" id="UP000184221">
    <property type="component" value="Unassembled WGS sequence"/>
</dbReference>
<name>A0A1M5XXV8_9RHOB</name>
<feature type="coiled-coil region" evidence="1">
    <location>
        <begin position="238"/>
        <end position="265"/>
    </location>
</feature>
<dbReference type="EMBL" id="FQXC01000009">
    <property type="protein sequence ID" value="SHI04671.1"/>
    <property type="molecule type" value="Genomic_DNA"/>
</dbReference>
<organism evidence="2 3">
    <name type="scientific">Marivita hallyeonensis</name>
    <dbReference type="NCBI Taxonomy" id="996342"/>
    <lineage>
        <taxon>Bacteria</taxon>
        <taxon>Pseudomonadati</taxon>
        <taxon>Pseudomonadota</taxon>
        <taxon>Alphaproteobacteria</taxon>
        <taxon>Rhodobacterales</taxon>
        <taxon>Roseobacteraceae</taxon>
        <taxon>Marivita</taxon>
    </lineage>
</organism>
<evidence type="ECO:0000313" key="3">
    <source>
        <dbReference type="Proteomes" id="UP000184221"/>
    </source>
</evidence>
<accession>A0A1M5XXV8</accession>
<dbReference type="OrthoDB" id="5518417at2"/>
<evidence type="ECO:0008006" key="4">
    <source>
        <dbReference type="Google" id="ProtNLM"/>
    </source>
</evidence>
<dbReference type="STRING" id="996342.SAMN05443551_4202"/>
<sequence length="301" mass="34168">MEGYRKCVLCRSAPSIQNSHVIPKFVFRWMQKTGGTGYLRFGATPNKRVQDGLKLPLLCNDCEGQFSRLETNFATKVFLPSVNEAKMPKKLGQSDYLFLASLHFRILAYLTKNSDNPDFYTPTEKRLVLSSLIELRQILCGTKRQSTFAKQFLLPLGLGNINDHNGLPTNWNRFIRRHTELDLFGSDSGKILGSYVKLGPWVSVYLMKNDGQPWVACEITPKSKKVYNRHTIIPPYLLNYLIDRAANAQELIRSLSEKQKRVVDEAMLKADFVVAGKQMFDALSADYEAFGPSAFRPVTDD</sequence>
<gene>
    <name evidence="2" type="ORF">SAMN05443551_4202</name>
</gene>
<protein>
    <recommendedName>
        <fullName evidence="4">HNH endonuclease</fullName>
    </recommendedName>
</protein>
<evidence type="ECO:0000256" key="1">
    <source>
        <dbReference type="SAM" id="Coils"/>
    </source>
</evidence>
<keyword evidence="3" id="KW-1185">Reference proteome</keyword>
<keyword evidence="1" id="KW-0175">Coiled coil</keyword>
<reference evidence="2 3" key="1">
    <citation type="submission" date="2016-11" db="EMBL/GenBank/DDBJ databases">
        <authorList>
            <person name="Jaros S."/>
            <person name="Januszkiewicz K."/>
            <person name="Wedrychowicz H."/>
        </authorList>
    </citation>
    <scope>NUCLEOTIDE SEQUENCE [LARGE SCALE GENOMIC DNA]</scope>
    <source>
        <strain evidence="2 3">DSM 29431</strain>
    </source>
</reference>
<proteinExistence type="predicted"/>